<comment type="subcellular location">
    <subcellularLocation>
        <location evidence="1">Nucleus</location>
    </subcellularLocation>
</comment>
<gene>
    <name evidence="9" type="ORF">CTAM01_17059</name>
</gene>
<evidence type="ECO:0000256" key="7">
    <source>
        <dbReference type="PROSITE-ProRule" id="PRU00042"/>
    </source>
</evidence>
<dbReference type="SUPFAM" id="SSF57667">
    <property type="entry name" value="beta-beta-alpha zinc fingers"/>
    <property type="match status" value="2"/>
</dbReference>
<dbReference type="Gene3D" id="3.30.160.60">
    <property type="entry name" value="Classic Zinc Finger"/>
    <property type="match status" value="3"/>
</dbReference>
<evidence type="ECO:0000256" key="3">
    <source>
        <dbReference type="ARBA" id="ARBA00022737"/>
    </source>
</evidence>
<dbReference type="SMART" id="SM00355">
    <property type="entry name" value="ZnF_C2H2"/>
    <property type="match status" value="3"/>
</dbReference>
<dbReference type="PANTHER" id="PTHR16515">
    <property type="entry name" value="PR DOMAIN ZINC FINGER PROTEIN"/>
    <property type="match status" value="1"/>
</dbReference>
<sequence>MPILLPHKRRLECEDCGKRFKQRQELTRHTKTHNVVVPFGCKLCLKRFKKQGYLIRHIRTHDIERRLTDKMCLERYARKDVLDPPKMIHTANKPYECKYCDFRSRYRGSRNKHEETQHFTLQSAADRDSEVLGSLDLRPQRLAYANSNSPRKKSSSIPNDVALRKTLNNSNPIDASACNPGSAIAQYDLSIYQEEYQRSGQRTTFSNTYGIREQPSSACTRVSAQDQHHLPSIHKKGLMECRMREAAYPRDHNINPLQGFAVGEPEGLQHFHYGNLFS</sequence>
<evidence type="ECO:0000256" key="4">
    <source>
        <dbReference type="ARBA" id="ARBA00022771"/>
    </source>
</evidence>
<feature type="domain" description="C2H2-type" evidence="8">
    <location>
        <begin position="39"/>
        <end position="66"/>
    </location>
</feature>
<dbReference type="PROSITE" id="PS00028">
    <property type="entry name" value="ZINC_FINGER_C2H2_1"/>
    <property type="match status" value="2"/>
</dbReference>
<protein>
    <submittedName>
        <fullName evidence="9">Zinc finger protein</fullName>
    </submittedName>
</protein>
<dbReference type="PROSITE" id="PS50157">
    <property type="entry name" value="ZINC_FINGER_C2H2_2"/>
    <property type="match status" value="2"/>
</dbReference>
<keyword evidence="10" id="KW-1185">Reference proteome</keyword>
<reference evidence="9 10" key="1">
    <citation type="submission" date="2016-10" db="EMBL/GenBank/DDBJ databases">
        <title>The genome sequence of Colletotrichum fioriniae PJ7.</title>
        <authorList>
            <person name="Baroncelli R."/>
        </authorList>
    </citation>
    <scope>NUCLEOTIDE SEQUENCE [LARGE SCALE GENOMIC DNA]</scope>
    <source>
        <strain evidence="9 10">Tom-12</strain>
    </source>
</reference>
<evidence type="ECO:0000256" key="2">
    <source>
        <dbReference type="ARBA" id="ARBA00022723"/>
    </source>
</evidence>
<keyword evidence="4 7" id="KW-0863">Zinc-finger</keyword>
<evidence type="ECO:0000313" key="9">
    <source>
        <dbReference type="EMBL" id="KAK1465243.1"/>
    </source>
</evidence>
<feature type="domain" description="C2H2-type" evidence="8">
    <location>
        <begin position="11"/>
        <end position="38"/>
    </location>
</feature>
<dbReference type="EMBL" id="MLFU01000325">
    <property type="protein sequence ID" value="KAK1465243.1"/>
    <property type="molecule type" value="Genomic_DNA"/>
</dbReference>
<dbReference type="GeneID" id="85417289"/>
<keyword evidence="6" id="KW-0539">Nucleus</keyword>
<dbReference type="InterPro" id="IPR050331">
    <property type="entry name" value="Zinc_finger"/>
</dbReference>
<keyword evidence="3" id="KW-0677">Repeat</keyword>
<dbReference type="InterPro" id="IPR036236">
    <property type="entry name" value="Znf_C2H2_sf"/>
</dbReference>
<evidence type="ECO:0000256" key="5">
    <source>
        <dbReference type="ARBA" id="ARBA00022833"/>
    </source>
</evidence>
<dbReference type="Pfam" id="PF00096">
    <property type="entry name" value="zf-C2H2"/>
    <property type="match status" value="2"/>
</dbReference>
<dbReference type="PANTHER" id="PTHR16515:SF49">
    <property type="entry name" value="GASTRULA ZINC FINGER PROTEIN XLCGF49.1-LIKE-RELATED"/>
    <property type="match status" value="1"/>
</dbReference>
<proteinExistence type="predicted"/>
<dbReference type="InterPro" id="IPR013087">
    <property type="entry name" value="Znf_C2H2_type"/>
</dbReference>
<organism evidence="9 10">
    <name type="scientific">Colletotrichum tamarilloi</name>
    <dbReference type="NCBI Taxonomy" id="1209934"/>
    <lineage>
        <taxon>Eukaryota</taxon>
        <taxon>Fungi</taxon>
        <taxon>Dikarya</taxon>
        <taxon>Ascomycota</taxon>
        <taxon>Pezizomycotina</taxon>
        <taxon>Sordariomycetes</taxon>
        <taxon>Hypocreomycetidae</taxon>
        <taxon>Glomerellales</taxon>
        <taxon>Glomerellaceae</taxon>
        <taxon>Colletotrichum</taxon>
        <taxon>Colletotrichum acutatum species complex</taxon>
    </lineage>
</organism>
<evidence type="ECO:0000256" key="6">
    <source>
        <dbReference type="ARBA" id="ARBA00023242"/>
    </source>
</evidence>
<keyword evidence="2" id="KW-0479">Metal-binding</keyword>
<name>A0ABQ9QGR3_9PEZI</name>
<comment type="caution">
    <text evidence="9">The sequence shown here is derived from an EMBL/GenBank/DDBJ whole genome shotgun (WGS) entry which is preliminary data.</text>
</comment>
<dbReference type="RefSeq" id="XP_060372369.1">
    <property type="nucleotide sequence ID" value="XM_060533051.1"/>
</dbReference>
<evidence type="ECO:0000259" key="8">
    <source>
        <dbReference type="PROSITE" id="PS50157"/>
    </source>
</evidence>
<accession>A0ABQ9QGR3</accession>
<keyword evidence="5" id="KW-0862">Zinc</keyword>
<evidence type="ECO:0000256" key="1">
    <source>
        <dbReference type="ARBA" id="ARBA00004123"/>
    </source>
</evidence>
<dbReference type="Proteomes" id="UP001227543">
    <property type="component" value="Unassembled WGS sequence"/>
</dbReference>
<evidence type="ECO:0000313" key="10">
    <source>
        <dbReference type="Proteomes" id="UP001227543"/>
    </source>
</evidence>